<feature type="chain" id="PRO_5039348224" description="Cell surface protein" evidence="1">
    <location>
        <begin position="23"/>
        <end position="171"/>
    </location>
</feature>
<comment type="caution">
    <text evidence="2">The sequence shown here is derived from an EMBL/GenBank/DDBJ whole genome shotgun (WGS) entry which is preliminary data.</text>
</comment>
<dbReference type="Proteomes" id="UP000305524">
    <property type="component" value="Unassembled WGS sequence"/>
</dbReference>
<reference evidence="2 3" key="1">
    <citation type="journal article" date="2019" name="Environ. Microbiol.">
        <title>An active ?-lactamase is a part of an orchestrated cell wall stress resistance network of Bacillus subtilis and related rhizosphere species.</title>
        <authorList>
            <person name="Bucher T."/>
            <person name="Keren-Paz A."/>
            <person name="Hausser J."/>
            <person name="Olender T."/>
            <person name="Cytryn E."/>
            <person name="Kolodkin-Gal I."/>
        </authorList>
    </citation>
    <scope>NUCLEOTIDE SEQUENCE [LARGE SCALE GENOMIC DNA]</scope>
    <source>
        <strain evidence="2 3">I186</strain>
    </source>
</reference>
<proteinExistence type="predicted"/>
<feature type="signal peptide" evidence="1">
    <location>
        <begin position="1"/>
        <end position="22"/>
    </location>
</feature>
<gene>
    <name evidence="2" type="ORF">FC701_18920</name>
</gene>
<evidence type="ECO:0000313" key="2">
    <source>
        <dbReference type="EMBL" id="TKI83108.1"/>
    </source>
</evidence>
<evidence type="ECO:0000313" key="3">
    <source>
        <dbReference type="Proteomes" id="UP000305524"/>
    </source>
</evidence>
<keyword evidence="1" id="KW-0732">Signal</keyword>
<name>A0A4U3A6P1_BACMY</name>
<evidence type="ECO:0008006" key="4">
    <source>
        <dbReference type="Google" id="ProtNLM"/>
    </source>
</evidence>
<accession>A0A4U3A6P1</accession>
<dbReference type="RefSeq" id="WP_137058301.1">
    <property type="nucleotide sequence ID" value="NZ_SZOD01000466.1"/>
</dbReference>
<evidence type="ECO:0000256" key="1">
    <source>
        <dbReference type="SAM" id="SignalP"/>
    </source>
</evidence>
<dbReference type="AlphaFoldDB" id="A0A4U3A6P1"/>
<organism evidence="2 3">
    <name type="scientific">Bacillus mycoides</name>
    <dbReference type="NCBI Taxonomy" id="1405"/>
    <lineage>
        <taxon>Bacteria</taxon>
        <taxon>Bacillati</taxon>
        <taxon>Bacillota</taxon>
        <taxon>Bacilli</taxon>
        <taxon>Bacillales</taxon>
        <taxon>Bacillaceae</taxon>
        <taxon>Bacillus</taxon>
        <taxon>Bacillus cereus group</taxon>
    </lineage>
</organism>
<sequence length="171" mass="18832">MKKKIFVLTAPFLLAASLTTHAATPSEAGVNSLSTTPPSVIVDTTNIKDGYQRAATPPGKKASVHNIEKNSYNYQVAKVGAQVYTDKWLKGKKTMTVNVHNFKVTKYQGGKSDELDITLYDSKDKIVDSKTLYVNKASSVKFSGLSSSEKYYVKFSVLQNRNTYSFDGSIE</sequence>
<protein>
    <recommendedName>
        <fullName evidence="4">Cell surface protein</fullName>
    </recommendedName>
</protein>
<dbReference type="EMBL" id="SZOD01000466">
    <property type="protein sequence ID" value="TKI83108.1"/>
    <property type="molecule type" value="Genomic_DNA"/>
</dbReference>